<dbReference type="Proteomes" id="UP001381693">
    <property type="component" value="Unassembled WGS sequence"/>
</dbReference>
<proteinExistence type="predicted"/>
<keyword evidence="2" id="KW-1133">Transmembrane helix</keyword>
<evidence type="ECO:0000313" key="4">
    <source>
        <dbReference type="Proteomes" id="UP001381693"/>
    </source>
</evidence>
<name>A0AAN8X8R0_HALRR</name>
<dbReference type="AlphaFoldDB" id="A0AAN8X8R0"/>
<feature type="region of interest" description="Disordered" evidence="1">
    <location>
        <begin position="90"/>
        <end position="109"/>
    </location>
</feature>
<organism evidence="3 4">
    <name type="scientific">Halocaridina rubra</name>
    <name type="common">Hawaiian red shrimp</name>
    <dbReference type="NCBI Taxonomy" id="373956"/>
    <lineage>
        <taxon>Eukaryota</taxon>
        <taxon>Metazoa</taxon>
        <taxon>Ecdysozoa</taxon>
        <taxon>Arthropoda</taxon>
        <taxon>Crustacea</taxon>
        <taxon>Multicrustacea</taxon>
        <taxon>Malacostraca</taxon>
        <taxon>Eumalacostraca</taxon>
        <taxon>Eucarida</taxon>
        <taxon>Decapoda</taxon>
        <taxon>Pleocyemata</taxon>
        <taxon>Caridea</taxon>
        <taxon>Atyoidea</taxon>
        <taxon>Atyidae</taxon>
        <taxon>Halocaridina</taxon>
    </lineage>
</organism>
<evidence type="ECO:0000256" key="1">
    <source>
        <dbReference type="SAM" id="MobiDB-lite"/>
    </source>
</evidence>
<keyword evidence="4" id="KW-1185">Reference proteome</keyword>
<sequence length="276" mass="31449">MKWTLKMACCACLLVVADNFLLFPMNFPYFGEIALDGPRLSSVIGFIGIEASVITGVIHMYADKLQEKEEGRDPLSDKLRELGFDIPTVLPSPEPMMEKPPEKPADMAKPRENSGGIGMPEIHTEKWINYDPHGKTSKAHADTPRLMRKGHYSYHNNQPLRPRRSVDEKLKITDSIDQILQAVSQIDIHGCVRKMVCYLHMKDPATLTMNERAVMWFFSGEREKQFLTNANAPFFEAASIGRQHTEEENCDENFLECPLPSDELHQLLAMAWKFQL</sequence>
<keyword evidence="2" id="KW-0812">Transmembrane</keyword>
<gene>
    <name evidence="3" type="ORF">SK128_007641</name>
</gene>
<keyword evidence="2" id="KW-0472">Membrane</keyword>
<evidence type="ECO:0000256" key="2">
    <source>
        <dbReference type="SAM" id="Phobius"/>
    </source>
</evidence>
<accession>A0AAN8X8R0</accession>
<reference evidence="3 4" key="1">
    <citation type="submission" date="2023-11" db="EMBL/GenBank/DDBJ databases">
        <title>Halocaridina rubra genome assembly.</title>
        <authorList>
            <person name="Smith C."/>
        </authorList>
    </citation>
    <scope>NUCLEOTIDE SEQUENCE [LARGE SCALE GENOMIC DNA]</scope>
    <source>
        <strain evidence="3">EP-1</strain>
        <tissue evidence="3">Whole</tissue>
    </source>
</reference>
<evidence type="ECO:0000313" key="3">
    <source>
        <dbReference type="EMBL" id="KAK7076033.1"/>
    </source>
</evidence>
<comment type="caution">
    <text evidence="3">The sequence shown here is derived from an EMBL/GenBank/DDBJ whole genome shotgun (WGS) entry which is preliminary data.</text>
</comment>
<feature type="compositionally biased region" description="Basic and acidic residues" evidence="1">
    <location>
        <begin position="96"/>
        <end position="109"/>
    </location>
</feature>
<dbReference type="EMBL" id="JAXCGZ010009908">
    <property type="protein sequence ID" value="KAK7076033.1"/>
    <property type="molecule type" value="Genomic_DNA"/>
</dbReference>
<protein>
    <submittedName>
        <fullName evidence="3">Uncharacterized protein</fullName>
    </submittedName>
</protein>
<feature type="transmembrane region" description="Helical" evidence="2">
    <location>
        <begin position="43"/>
        <end position="62"/>
    </location>
</feature>